<protein>
    <submittedName>
        <fullName evidence="5">Acetyltransferase</fullName>
    </submittedName>
</protein>
<dbReference type="Gene3D" id="2.160.10.10">
    <property type="entry name" value="Hexapeptide repeat proteins"/>
    <property type="match status" value="1"/>
</dbReference>
<dbReference type="InterPro" id="IPR018357">
    <property type="entry name" value="Hexapep_transf_CS"/>
</dbReference>
<dbReference type="Pfam" id="PF17836">
    <property type="entry name" value="PglD_N"/>
    <property type="match status" value="1"/>
</dbReference>
<feature type="domain" description="PglD N-terminal" evidence="4">
    <location>
        <begin position="4"/>
        <end position="69"/>
    </location>
</feature>
<dbReference type="EMBL" id="JAAAML010000002">
    <property type="protein sequence ID" value="MCO6409075.1"/>
    <property type="molecule type" value="Genomic_DNA"/>
</dbReference>
<comment type="caution">
    <text evidence="5">The sequence shown here is derived from an EMBL/GenBank/DDBJ whole genome shotgun (WGS) entry which is preliminary data.</text>
</comment>
<evidence type="ECO:0000256" key="2">
    <source>
        <dbReference type="ARBA" id="ARBA00022679"/>
    </source>
</evidence>
<proteinExistence type="inferred from homology"/>
<dbReference type="InterPro" id="IPR050179">
    <property type="entry name" value="Trans_hexapeptide_repeat"/>
</dbReference>
<dbReference type="RefSeq" id="WP_252916066.1">
    <property type="nucleotide sequence ID" value="NZ_CP159480.1"/>
</dbReference>
<name>A0ABT1CSA2_9HYPH</name>
<accession>A0ABT1CSA2</accession>
<evidence type="ECO:0000313" key="6">
    <source>
        <dbReference type="Proteomes" id="UP001320715"/>
    </source>
</evidence>
<dbReference type="SUPFAM" id="SSF51161">
    <property type="entry name" value="Trimeric LpxA-like enzymes"/>
    <property type="match status" value="1"/>
</dbReference>
<dbReference type="InterPro" id="IPR041561">
    <property type="entry name" value="PglD_N"/>
</dbReference>
<dbReference type="NCBIfam" id="TIGR03570">
    <property type="entry name" value="NeuD_NnaD"/>
    <property type="match status" value="1"/>
</dbReference>
<dbReference type="Gene3D" id="3.40.50.20">
    <property type="match status" value="1"/>
</dbReference>
<reference evidence="5 6" key="1">
    <citation type="submission" date="2020-01" db="EMBL/GenBank/DDBJ databases">
        <title>Genomes of bacteria type strains.</title>
        <authorList>
            <person name="Chen J."/>
            <person name="Zhu S."/>
            <person name="Yang J."/>
        </authorList>
    </citation>
    <scope>NUCLEOTIDE SEQUENCE [LARGE SCALE GENOMIC DNA]</scope>
    <source>
        <strain evidence="5 6">DSM 16655</strain>
    </source>
</reference>
<comment type="similarity">
    <text evidence="1">Belongs to the transferase hexapeptide repeat family.</text>
</comment>
<evidence type="ECO:0000313" key="5">
    <source>
        <dbReference type="EMBL" id="MCO6409075.1"/>
    </source>
</evidence>
<evidence type="ECO:0000256" key="3">
    <source>
        <dbReference type="ARBA" id="ARBA00022737"/>
    </source>
</evidence>
<dbReference type="Proteomes" id="UP001320715">
    <property type="component" value="Unassembled WGS sequence"/>
</dbReference>
<keyword evidence="2" id="KW-0808">Transferase</keyword>
<sequence length="208" mass="21440">MSGRLAILGAGGHGRVVADAAAVGGWDQIAFFDDHVASAQGTLAALLDSLNEFDGVIVAIGANRFRRRAALHLATRQAPMVNILHPSAVISPSARLGTGVFAAPLAVAGPNAEIGDGAILNTSSSVDHDARIGHYVHIAPGAHLSGAVFMGTGVWIGVGSSVRETVAIGDWTMVGAGSVVVRNLPARCIAYGNPARYRRDLSEEELEC</sequence>
<evidence type="ECO:0000256" key="1">
    <source>
        <dbReference type="ARBA" id="ARBA00007274"/>
    </source>
</evidence>
<keyword evidence="6" id="KW-1185">Reference proteome</keyword>
<gene>
    <name evidence="5" type="ORF">GTW23_12900</name>
</gene>
<dbReference type="PROSITE" id="PS00101">
    <property type="entry name" value="HEXAPEP_TRANSFERASES"/>
    <property type="match status" value="1"/>
</dbReference>
<evidence type="ECO:0000259" key="4">
    <source>
        <dbReference type="Pfam" id="PF17836"/>
    </source>
</evidence>
<dbReference type="CDD" id="cd03360">
    <property type="entry name" value="LbH_AT_putative"/>
    <property type="match status" value="1"/>
</dbReference>
<dbReference type="InterPro" id="IPR011004">
    <property type="entry name" value="Trimer_LpxA-like_sf"/>
</dbReference>
<dbReference type="PANTHER" id="PTHR43300:SF7">
    <property type="entry name" value="UDP-N-ACETYLBACILLOSAMINE N-ACETYLTRANSFERASE"/>
    <property type="match status" value="1"/>
</dbReference>
<organism evidence="5 6">
    <name type="scientific">Hoeflea alexandrii</name>
    <dbReference type="NCBI Taxonomy" id="288436"/>
    <lineage>
        <taxon>Bacteria</taxon>
        <taxon>Pseudomonadati</taxon>
        <taxon>Pseudomonadota</taxon>
        <taxon>Alphaproteobacteria</taxon>
        <taxon>Hyphomicrobiales</taxon>
        <taxon>Rhizobiaceae</taxon>
        <taxon>Hoeflea</taxon>
    </lineage>
</organism>
<dbReference type="InterPro" id="IPR020019">
    <property type="entry name" value="AcTrfase_PglD-like"/>
</dbReference>
<dbReference type="PANTHER" id="PTHR43300">
    <property type="entry name" value="ACETYLTRANSFERASE"/>
    <property type="match status" value="1"/>
</dbReference>
<keyword evidence="3" id="KW-0677">Repeat</keyword>